<name>A0AAV5V375_9BILA</name>
<organism evidence="11 12">
    <name type="scientific">Pristionchus fissidentatus</name>
    <dbReference type="NCBI Taxonomy" id="1538716"/>
    <lineage>
        <taxon>Eukaryota</taxon>
        <taxon>Metazoa</taxon>
        <taxon>Ecdysozoa</taxon>
        <taxon>Nematoda</taxon>
        <taxon>Chromadorea</taxon>
        <taxon>Rhabditida</taxon>
        <taxon>Rhabditina</taxon>
        <taxon>Diplogasteromorpha</taxon>
        <taxon>Diplogasteroidea</taxon>
        <taxon>Neodiplogasteridae</taxon>
        <taxon>Pristionchus</taxon>
    </lineage>
</organism>
<comment type="caution">
    <text evidence="11">The sequence shown here is derived from an EMBL/GenBank/DDBJ whole genome shotgun (WGS) entry which is preliminary data.</text>
</comment>
<dbReference type="InterPro" id="IPR002659">
    <property type="entry name" value="Glyco_trans_31"/>
</dbReference>
<dbReference type="GO" id="GO:0006493">
    <property type="term" value="P:protein O-linked glycosylation"/>
    <property type="evidence" value="ECO:0007669"/>
    <property type="project" value="TreeGrafter"/>
</dbReference>
<dbReference type="PANTHER" id="PTHR11214">
    <property type="entry name" value="BETA-1,3-N-ACETYLGLUCOSAMINYLTRANSFERASE"/>
    <property type="match status" value="1"/>
</dbReference>
<keyword evidence="7" id="KW-1133">Transmembrane helix</keyword>
<evidence type="ECO:0000256" key="5">
    <source>
        <dbReference type="ARBA" id="ARBA00022692"/>
    </source>
</evidence>
<keyword evidence="9" id="KW-0472">Membrane</keyword>
<evidence type="ECO:0000256" key="4">
    <source>
        <dbReference type="ARBA" id="ARBA00022679"/>
    </source>
</evidence>
<dbReference type="Gene3D" id="3.90.550.50">
    <property type="match status" value="1"/>
</dbReference>
<proteinExistence type="inferred from homology"/>
<keyword evidence="12" id="KW-1185">Reference proteome</keyword>
<keyword evidence="5" id="KW-0812">Transmembrane</keyword>
<comment type="similarity">
    <text evidence="2 10">Belongs to the glycosyltransferase 31 family.</text>
</comment>
<evidence type="ECO:0000256" key="10">
    <source>
        <dbReference type="RuleBase" id="RU363063"/>
    </source>
</evidence>
<dbReference type="Proteomes" id="UP001432322">
    <property type="component" value="Unassembled WGS sequence"/>
</dbReference>
<evidence type="ECO:0000313" key="12">
    <source>
        <dbReference type="Proteomes" id="UP001432322"/>
    </source>
</evidence>
<protein>
    <recommendedName>
        <fullName evidence="10">Hexosyltransferase</fullName>
        <ecNumber evidence="10">2.4.1.-</ecNumber>
    </recommendedName>
</protein>
<evidence type="ECO:0000256" key="1">
    <source>
        <dbReference type="ARBA" id="ARBA00004323"/>
    </source>
</evidence>
<evidence type="ECO:0000256" key="6">
    <source>
        <dbReference type="ARBA" id="ARBA00022968"/>
    </source>
</evidence>
<evidence type="ECO:0000256" key="2">
    <source>
        <dbReference type="ARBA" id="ARBA00008661"/>
    </source>
</evidence>
<feature type="non-terminal residue" evidence="11">
    <location>
        <position position="275"/>
    </location>
</feature>
<dbReference type="GO" id="GO:0016758">
    <property type="term" value="F:hexosyltransferase activity"/>
    <property type="evidence" value="ECO:0007669"/>
    <property type="project" value="InterPro"/>
</dbReference>
<reference evidence="11" key="1">
    <citation type="submission" date="2023-10" db="EMBL/GenBank/DDBJ databases">
        <title>Genome assembly of Pristionchus species.</title>
        <authorList>
            <person name="Yoshida K."/>
            <person name="Sommer R.J."/>
        </authorList>
    </citation>
    <scope>NUCLEOTIDE SEQUENCE</scope>
    <source>
        <strain evidence="11">RS5133</strain>
    </source>
</reference>
<dbReference type="GO" id="GO:0000139">
    <property type="term" value="C:Golgi membrane"/>
    <property type="evidence" value="ECO:0007669"/>
    <property type="project" value="UniProtKB-SubCell"/>
</dbReference>
<keyword evidence="3 10" id="KW-0328">Glycosyltransferase</keyword>
<dbReference type="AlphaFoldDB" id="A0AAV5V375"/>
<evidence type="ECO:0000256" key="7">
    <source>
        <dbReference type="ARBA" id="ARBA00022989"/>
    </source>
</evidence>
<dbReference type="EC" id="2.4.1.-" evidence="10"/>
<evidence type="ECO:0000256" key="3">
    <source>
        <dbReference type="ARBA" id="ARBA00022676"/>
    </source>
</evidence>
<evidence type="ECO:0000313" key="11">
    <source>
        <dbReference type="EMBL" id="GMT12940.1"/>
    </source>
</evidence>
<dbReference type="EMBL" id="BTSY01000002">
    <property type="protein sequence ID" value="GMT12940.1"/>
    <property type="molecule type" value="Genomic_DNA"/>
</dbReference>
<keyword evidence="8 10" id="KW-0333">Golgi apparatus</keyword>
<dbReference type="PANTHER" id="PTHR11214:SF364">
    <property type="entry name" value="HEXOSYLTRANSFERASE"/>
    <property type="match status" value="1"/>
</dbReference>
<evidence type="ECO:0000256" key="8">
    <source>
        <dbReference type="ARBA" id="ARBA00023034"/>
    </source>
</evidence>
<evidence type="ECO:0000256" key="9">
    <source>
        <dbReference type="ARBA" id="ARBA00023136"/>
    </source>
</evidence>
<gene>
    <name evidence="11" type="ORF">PFISCL1PPCAC_4237</name>
</gene>
<comment type="subcellular location">
    <subcellularLocation>
        <location evidence="1 10">Golgi apparatus membrane</location>
        <topology evidence="1 10">Single-pass type II membrane protein</topology>
    </subcellularLocation>
</comment>
<dbReference type="Pfam" id="PF01762">
    <property type="entry name" value="Galactosyl_T"/>
    <property type="match status" value="1"/>
</dbReference>
<accession>A0AAV5V375</accession>
<keyword evidence="6" id="KW-0735">Signal-anchor</keyword>
<keyword evidence="4" id="KW-0808">Transferase</keyword>
<sequence>QRLQPFPVFHSALKCQCNSRKQAIYVVHTAVANQHRREMIRHTYGLDENQYECMFCLFFFTGRPANKIEEKALIDESNRFKDIIVGDFVDTYVNMTIKALFWMRFVSTHCSATDIVVKMDDDVAINLRALTHRLPSLQSNGIYGTRWSHQPVRRNVTSKWYTPYSLYPFETFPPYVSGSSYIMCTGTIRRLLERVKYHGQYMHIDDVYVTGILANSADVRVIDRSKWWNFMNNSTEYLRRGEVLFALHQNDENLLKLYHDVHRLTDHRIATYPPD</sequence>
<feature type="non-terminal residue" evidence="11">
    <location>
        <position position="1"/>
    </location>
</feature>